<feature type="compositionally biased region" description="Polar residues" evidence="2">
    <location>
        <begin position="476"/>
        <end position="486"/>
    </location>
</feature>
<evidence type="ECO:0000313" key="3">
    <source>
        <dbReference type="EMBL" id="SDH40126.1"/>
    </source>
</evidence>
<feature type="region of interest" description="Disordered" evidence="2">
    <location>
        <begin position="457"/>
        <end position="486"/>
    </location>
</feature>
<keyword evidence="4" id="KW-1185">Reference proteome</keyword>
<evidence type="ECO:0000256" key="2">
    <source>
        <dbReference type="SAM" id="MobiDB-lite"/>
    </source>
</evidence>
<protein>
    <submittedName>
        <fullName evidence="3">Uncharacterized protein</fullName>
    </submittedName>
</protein>
<proteinExistence type="predicted"/>
<feature type="coiled-coil region" evidence="1">
    <location>
        <begin position="54"/>
        <end position="81"/>
    </location>
</feature>
<dbReference type="EMBL" id="FNDQ01000003">
    <property type="protein sequence ID" value="SDH40126.1"/>
    <property type="molecule type" value="Genomic_DNA"/>
</dbReference>
<reference evidence="4" key="1">
    <citation type="submission" date="2016-10" db="EMBL/GenBank/DDBJ databases">
        <authorList>
            <person name="Varghese N."/>
            <person name="Submissions S."/>
        </authorList>
    </citation>
    <scope>NUCLEOTIDE SEQUENCE [LARGE SCALE GENOMIC DNA]</scope>
    <source>
        <strain evidence="4">DSM 23313</strain>
    </source>
</reference>
<evidence type="ECO:0000256" key="1">
    <source>
        <dbReference type="SAM" id="Coils"/>
    </source>
</evidence>
<accession>A0A1G8C3N2</accession>
<name>A0A1G8C3N2_9FLAO</name>
<dbReference type="AlphaFoldDB" id="A0A1G8C3N2"/>
<sequence>MCTFLETYKTAFSKHKMIAKIQLKLNNDVLLTVIKMVQQTDDYAVKNITDALLISTKEDLITKLEEKAKNIQKQVSILDHNKKHSLVLKYHEAYSLYKLLDAVFNKQLFNDSPHIKRIKRLINELHTKVDIFAKEEDFAVVDVEHNDEVTTPVIATNLVETELFVNETTDQQVEITLEPAAFESLNFNNGVTDETHLNLFTEATQENIFSVNNKSCSQADIDMEEEKETIAWEETLELDNLPVQEEIDRDLFSIEFTNENTIPKMDWEIIKAEDSIPSDCPPSAAALEQQSLNDSKFSEFFNIAKKGINAEENDLAQKETKPSFQNKTTLFEIPAMELPLVDNKPQQDITTREQPSVVEDDATIESEATLFEIPATELSLVDNKPQQDITTREQPSVIEDDATIESEATLFEIPATELPLVDNKPQQDINSEVEKQNTTNTKDVMQIEIFDVETIVTEPIENKPKKERKREKKISSFDQEGQISLF</sequence>
<dbReference type="Proteomes" id="UP000243588">
    <property type="component" value="Unassembled WGS sequence"/>
</dbReference>
<gene>
    <name evidence="3" type="ORF">SAMN05421818_103112</name>
</gene>
<evidence type="ECO:0000313" key="4">
    <source>
        <dbReference type="Proteomes" id="UP000243588"/>
    </source>
</evidence>
<organism evidence="3 4">
    <name type="scientific">Myroides phaeus</name>
    <dbReference type="NCBI Taxonomy" id="702745"/>
    <lineage>
        <taxon>Bacteria</taxon>
        <taxon>Pseudomonadati</taxon>
        <taxon>Bacteroidota</taxon>
        <taxon>Flavobacteriia</taxon>
        <taxon>Flavobacteriales</taxon>
        <taxon>Flavobacteriaceae</taxon>
        <taxon>Myroides</taxon>
    </lineage>
</organism>
<keyword evidence="1" id="KW-0175">Coiled coil</keyword>